<dbReference type="Gene3D" id="3.40.630.10">
    <property type="entry name" value="Zn peptidases"/>
    <property type="match status" value="1"/>
</dbReference>
<keyword evidence="8" id="KW-1185">Reference proteome</keyword>
<dbReference type="PANTHER" id="PTHR15162">
    <property type="entry name" value="ASPARTOACYLASE"/>
    <property type="match status" value="1"/>
</dbReference>
<proteinExistence type="predicted"/>
<evidence type="ECO:0000256" key="1">
    <source>
        <dbReference type="ARBA" id="ARBA00001947"/>
    </source>
</evidence>
<gene>
    <name evidence="6" type="ORF">GUITHDRAFT_118300</name>
</gene>
<reference evidence="6 8" key="1">
    <citation type="journal article" date="2012" name="Nature">
        <title>Algal genomes reveal evolutionary mosaicism and the fate of nucleomorphs.</title>
        <authorList>
            <consortium name="DOE Joint Genome Institute"/>
            <person name="Curtis B.A."/>
            <person name="Tanifuji G."/>
            <person name="Burki F."/>
            <person name="Gruber A."/>
            <person name="Irimia M."/>
            <person name="Maruyama S."/>
            <person name="Arias M.C."/>
            <person name="Ball S.G."/>
            <person name="Gile G.H."/>
            <person name="Hirakawa Y."/>
            <person name="Hopkins J.F."/>
            <person name="Kuo A."/>
            <person name="Rensing S.A."/>
            <person name="Schmutz J."/>
            <person name="Symeonidi A."/>
            <person name="Elias M."/>
            <person name="Eveleigh R.J."/>
            <person name="Herman E.K."/>
            <person name="Klute M.J."/>
            <person name="Nakayama T."/>
            <person name="Obornik M."/>
            <person name="Reyes-Prieto A."/>
            <person name="Armbrust E.V."/>
            <person name="Aves S.J."/>
            <person name="Beiko R.G."/>
            <person name="Coutinho P."/>
            <person name="Dacks J.B."/>
            <person name="Durnford D.G."/>
            <person name="Fast N.M."/>
            <person name="Green B.R."/>
            <person name="Grisdale C.J."/>
            <person name="Hempel F."/>
            <person name="Henrissat B."/>
            <person name="Hoppner M.P."/>
            <person name="Ishida K."/>
            <person name="Kim E."/>
            <person name="Koreny L."/>
            <person name="Kroth P.G."/>
            <person name="Liu Y."/>
            <person name="Malik S.B."/>
            <person name="Maier U.G."/>
            <person name="McRose D."/>
            <person name="Mock T."/>
            <person name="Neilson J.A."/>
            <person name="Onodera N.T."/>
            <person name="Poole A.M."/>
            <person name="Pritham E.J."/>
            <person name="Richards T.A."/>
            <person name="Rocap G."/>
            <person name="Roy S.W."/>
            <person name="Sarai C."/>
            <person name="Schaack S."/>
            <person name="Shirato S."/>
            <person name="Slamovits C.H."/>
            <person name="Spencer D.F."/>
            <person name="Suzuki S."/>
            <person name="Worden A.Z."/>
            <person name="Zauner S."/>
            <person name="Barry K."/>
            <person name="Bell C."/>
            <person name="Bharti A.K."/>
            <person name="Crow J.A."/>
            <person name="Grimwood J."/>
            <person name="Kramer R."/>
            <person name="Lindquist E."/>
            <person name="Lucas S."/>
            <person name="Salamov A."/>
            <person name="McFadden G.I."/>
            <person name="Lane C.E."/>
            <person name="Keeling P.J."/>
            <person name="Gray M.W."/>
            <person name="Grigoriev I.V."/>
            <person name="Archibald J.M."/>
        </authorList>
    </citation>
    <scope>NUCLEOTIDE SEQUENCE</scope>
    <source>
        <strain evidence="6 8">CCMP2712</strain>
    </source>
</reference>
<evidence type="ECO:0000313" key="6">
    <source>
        <dbReference type="EMBL" id="EKX35486.1"/>
    </source>
</evidence>
<sequence length="404" mass="44341">MLETWSVCRRSDFHFRELGQCGSAPAGISTSMVRSVCIVGGTHGNERHGVHMVRHYQEHSRLIERKTFTTSLLIANPMAVANKGTGAGTRYVDEDLNRCFLKQTLASAESATSVEGARAREINQILGPKASPEPACDFIFDLHNTTSNTGILLCYHPTDKLSYLMSEYLFSKNPHIRVCLWPEGDRQVVVVPLSCAHLQQSSSTDRGQKWHDSGGSAVSHSTVHAKKLMETMEVKRGSCVPVLSKRQLIQHGLDFIDMFNMRMEELGASADFSVTDVNISELGKVPIFTGAGKIDYPRDSDGNIIGFIHPNLQGIAELQEGSTIQEGDDLFQAKHFISAPCSSLSPACQMLDGSVRPFVMEVALKEAVGNAALYPLFVNEAAYYEQGSCCLPSLKHDTFTQGLQ</sequence>
<dbReference type="SUPFAM" id="SSF53187">
    <property type="entry name" value="Zn-dependent exopeptidases"/>
    <property type="match status" value="1"/>
</dbReference>
<evidence type="ECO:0000256" key="2">
    <source>
        <dbReference type="ARBA" id="ARBA00022723"/>
    </source>
</evidence>
<dbReference type="Gene3D" id="2.20.25.160">
    <property type="match status" value="1"/>
</dbReference>
<dbReference type="OrthoDB" id="8300214at2759"/>
<name>L1IGU8_GUITC</name>
<dbReference type="EnsemblProtists" id="EKX35486">
    <property type="protein sequence ID" value="EKX35486"/>
    <property type="gene ID" value="GUITHDRAFT_118300"/>
</dbReference>
<evidence type="ECO:0000259" key="5">
    <source>
        <dbReference type="Pfam" id="PF24827"/>
    </source>
</evidence>
<accession>L1IGU8</accession>
<evidence type="ECO:0000256" key="4">
    <source>
        <dbReference type="ARBA" id="ARBA00022833"/>
    </source>
</evidence>
<dbReference type="CDD" id="cd06909">
    <property type="entry name" value="M14_ASPA"/>
    <property type="match status" value="1"/>
</dbReference>
<dbReference type="AlphaFoldDB" id="L1IGU8"/>
<dbReference type="HOGENOM" id="CLU_682314_0_0_1"/>
<dbReference type="PaxDb" id="55529-EKX35486"/>
<feature type="domain" description="Succinylglutamate desuccinylase/Aspartoacylase catalytic" evidence="5">
    <location>
        <begin position="34"/>
        <end position="155"/>
    </location>
</feature>
<dbReference type="Pfam" id="PF24827">
    <property type="entry name" value="AstE_AspA_cat"/>
    <property type="match status" value="1"/>
</dbReference>
<dbReference type="InterPro" id="IPR055438">
    <property type="entry name" value="AstE_AspA_cat"/>
</dbReference>
<dbReference type="GO" id="GO:0016788">
    <property type="term" value="F:hydrolase activity, acting on ester bonds"/>
    <property type="evidence" value="ECO:0007669"/>
    <property type="project" value="InterPro"/>
</dbReference>
<dbReference type="KEGG" id="gtt:GUITHDRAFT_118300"/>
<evidence type="ECO:0000313" key="8">
    <source>
        <dbReference type="Proteomes" id="UP000011087"/>
    </source>
</evidence>
<evidence type="ECO:0000256" key="3">
    <source>
        <dbReference type="ARBA" id="ARBA00022801"/>
    </source>
</evidence>
<keyword evidence="4" id="KW-0862">Zinc</keyword>
<dbReference type="RefSeq" id="XP_005822466.1">
    <property type="nucleotide sequence ID" value="XM_005822409.1"/>
</dbReference>
<dbReference type="EMBL" id="JH993089">
    <property type="protein sequence ID" value="EKX35486.1"/>
    <property type="molecule type" value="Genomic_DNA"/>
</dbReference>
<reference evidence="8" key="2">
    <citation type="submission" date="2012-11" db="EMBL/GenBank/DDBJ databases">
        <authorList>
            <person name="Kuo A."/>
            <person name="Curtis B.A."/>
            <person name="Tanifuji G."/>
            <person name="Burki F."/>
            <person name="Gruber A."/>
            <person name="Irimia M."/>
            <person name="Maruyama S."/>
            <person name="Arias M.C."/>
            <person name="Ball S.G."/>
            <person name="Gile G.H."/>
            <person name="Hirakawa Y."/>
            <person name="Hopkins J.F."/>
            <person name="Rensing S.A."/>
            <person name="Schmutz J."/>
            <person name="Symeonidi A."/>
            <person name="Elias M."/>
            <person name="Eveleigh R.J."/>
            <person name="Herman E.K."/>
            <person name="Klute M.J."/>
            <person name="Nakayama T."/>
            <person name="Obornik M."/>
            <person name="Reyes-Prieto A."/>
            <person name="Armbrust E.V."/>
            <person name="Aves S.J."/>
            <person name="Beiko R.G."/>
            <person name="Coutinho P."/>
            <person name="Dacks J.B."/>
            <person name="Durnford D.G."/>
            <person name="Fast N.M."/>
            <person name="Green B.R."/>
            <person name="Grisdale C."/>
            <person name="Hempe F."/>
            <person name="Henrissat B."/>
            <person name="Hoppner M.P."/>
            <person name="Ishida K.-I."/>
            <person name="Kim E."/>
            <person name="Koreny L."/>
            <person name="Kroth P.G."/>
            <person name="Liu Y."/>
            <person name="Malik S.-B."/>
            <person name="Maier U.G."/>
            <person name="McRose D."/>
            <person name="Mock T."/>
            <person name="Neilson J.A."/>
            <person name="Onodera N.T."/>
            <person name="Poole A.M."/>
            <person name="Pritham E.J."/>
            <person name="Richards T.A."/>
            <person name="Rocap G."/>
            <person name="Roy S.W."/>
            <person name="Sarai C."/>
            <person name="Schaack S."/>
            <person name="Shirato S."/>
            <person name="Slamovits C.H."/>
            <person name="Spencer D.F."/>
            <person name="Suzuki S."/>
            <person name="Worden A.Z."/>
            <person name="Zauner S."/>
            <person name="Barry K."/>
            <person name="Bell C."/>
            <person name="Bharti A.K."/>
            <person name="Crow J.A."/>
            <person name="Grimwood J."/>
            <person name="Kramer R."/>
            <person name="Lindquist E."/>
            <person name="Lucas S."/>
            <person name="Salamov A."/>
            <person name="McFadden G.I."/>
            <person name="Lane C.E."/>
            <person name="Keeling P.J."/>
            <person name="Gray M.W."/>
            <person name="Grigoriev I.V."/>
            <person name="Archibald J.M."/>
        </authorList>
    </citation>
    <scope>NUCLEOTIDE SEQUENCE</scope>
    <source>
        <strain evidence="8">CCMP2712</strain>
    </source>
</reference>
<dbReference type="STRING" id="905079.L1IGU8"/>
<keyword evidence="3" id="KW-0378">Hydrolase</keyword>
<keyword evidence="2" id="KW-0479">Metal-binding</keyword>
<dbReference type="PANTHER" id="PTHR15162:SF7">
    <property type="entry name" value="SUCCINYLGLUTAMATE DESUCCINYLASE"/>
    <property type="match status" value="1"/>
</dbReference>
<dbReference type="GO" id="GO:0046872">
    <property type="term" value="F:metal ion binding"/>
    <property type="evidence" value="ECO:0007669"/>
    <property type="project" value="UniProtKB-KW"/>
</dbReference>
<dbReference type="GeneID" id="17292248"/>
<dbReference type="GO" id="GO:0016811">
    <property type="term" value="F:hydrolase activity, acting on carbon-nitrogen (but not peptide) bonds, in linear amides"/>
    <property type="evidence" value="ECO:0007669"/>
    <property type="project" value="TreeGrafter"/>
</dbReference>
<dbReference type="eggNOG" id="ENOG502QRAK">
    <property type="taxonomic scope" value="Eukaryota"/>
</dbReference>
<dbReference type="InterPro" id="IPR050178">
    <property type="entry name" value="AspA/AstE_fam"/>
</dbReference>
<comment type="cofactor">
    <cofactor evidence="1">
        <name>Zn(2+)</name>
        <dbReference type="ChEBI" id="CHEBI:29105"/>
    </cofactor>
</comment>
<organism evidence="6">
    <name type="scientific">Guillardia theta (strain CCMP2712)</name>
    <name type="common">Cryptophyte</name>
    <dbReference type="NCBI Taxonomy" id="905079"/>
    <lineage>
        <taxon>Eukaryota</taxon>
        <taxon>Cryptophyceae</taxon>
        <taxon>Pyrenomonadales</taxon>
        <taxon>Geminigeraceae</taxon>
        <taxon>Guillardia</taxon>
    </lineage>
</organism>
<dbReference type="OMA" id="THGNEIN"/>
<protein>
    <recommendedName>
        <fullName evidence="5">Succinylglutamate desuccinylase/Aspartoacylase catalytic domain-containing protein</fullName>
    </recommendedName>
</protein>
<evidence type="ECO:0000313" key="7">
    <source>
        <dbReference type="EnsemblProtists" id="EKX35486"/>
    </source>
</evidence>
<dbReference type="Proteomes" id="UP000011087">
    <property type="component" value="Unassembled WGS sequence"/>
</dbReference>
<reference evidence="7" key="3">
    <citation type="submission" date="2016-03" db="UniProtKB">
        <authorList>
            <consortium name="EnsemblProtists"/>
        </authorList>
    </citation>
    <scope>IDENTIFICATION</scope>
</reference>
<dbReference type="GO" id="GO:0005829">
    <property type="term" value="C:cytosol"/>
    <property type="evidence" value="ECO:0007669"/>
    <property type="project" value="TreeGrafter"/>
</dbReference>